<dbReference type="HOGENOM" id="CLU_655683_0_0_1"/>
<dbReference type="EMBL" id="KE148146">
    <property type="protein sequence ID" value="EPE10101.1"/>
    <property type="molecule type" value="Genomic_DNA"/>
</dbReference>
<proteinExistence type="predicted"/>
<sequence>MHRPAFRSVLELTCRSVLPTRPSASSASAIVSSSPAAAATFSTTSSQSVLKWVPSSKERQAQAASELSSLDDDSASAAAAAPAKPKGANPQFSKEGPAGSSSNAISPGSGNQIINVRSLPRTLGPRFPGTGVSDASTSNTGGRFRNSVEGGGNRFSGLGSANLITPRPRGRTDGRLRSARTKTRPDRAKRAKRDGDKEVKRAEGLTEEQEQELYVEAREWLHFHEFGKPEAFEPSLTREGLLGYSPAVASSAAAPDGYLSTALRSMRVMAGGQPFAGSFEPGESHTDASPNPEGVRNQMHKKEVVFFDTMVERVRTERALRSNRALAKLKAAGLPADTPLIKPVSEVTKAMILEAAVRGLYDGPSTAASKDGSLLDTTQRYQAQDYTYSSPKAQQFEAKIRELMPKASAGKAAAKSPRA</sequence>
<evidence type="ECO:0000313" key="2">
    <source>
        <dbReference type="EMBL" id="EPE10101.1"/>
    </source>
</evidence>
<dbReference type="OMA" id="YVEAREW"/>
<reference evidence="2 3" key="1">
    <citation type="journal article" date="2013" name="BMC Genomics">
        <title>The genome and transcriptome of the pine saprophyte Ophiostoma piceae, and a comparison with the bark beetle-associated pine pathogen Grosmannia clavigera.</title>
        <authorList>
            <person name="Haridas S."/>
            <person name="Wang Y."/>
            <person name="Lim L."/>
            <person name="Massoumi Alamouti S."/>
            <person name="Jackman S."/>
            <person name="Docking R."/>
            <person name="Robertson G."/>
            <person name="Birol I."/>
            <person name="Bohlmann J."/>
            <person name="Breuil C."/>
        </authorList>
    </citation>
    <scope>NUCLEOTIDE SEQUENCE [LARGE SCALE GENOMIC DNA]</scope>
    <source>
        <strain evidence="2 3">UAMH 11346</strain>
    </source>
</reference>
<accession>S3CDL1</accession>
<feature type="region of interest" description="Disordered" evidence="1">
    <location>
        <begin position="60"/>
        <end position="205"/>
    </location>
</feature>
<dbReference type="AlphaFoldDB" id="S3CDL1"/>
<dbReference type="OrthoDB" id="5365739at2759"/>
<evidence type="ECO:0000313" key="3">
    <source>
        <dbReference type="Proteomes" id="UP000016923"/>
    </source>
</evidence>
<dbReference type="STRING" id="1262450.S3CDL1"/>
<dbReference type="Proteomes" id="UP000016923">
    <property type="component" value="Unassembled WGS sequence"/>
</dbReference>
<dbReference type="eggNOG" id="ENOG502RS5P">
    <property type="taxonomic scope" value="Eukaryota"/>
</dbReference>
<organism evidence="2 3">
    <name type="scientific">Ophiostoma piceae (strain UAMH 11346)</name>
    <name type="common">Sap stain fungus</name>
    <dbReference type="NCBI Taxonomy" id="1262450"/>
    <lineage>
        <taxon>Eukaryota</taxon>
        <taxon>Fungi</taxon>
        <taxon>Dikarya</taxon>
        <taxon>Ascomycota</taxon>
        <taxon>Pezizomycotina</taxon>
        <taxon>Sordariomycetes</taxon>
        <taxon>Sordariomycetidae</taxon>
        <taxon>Ophiostomatales</taxon>
        <taxon>Ophiostomataceae</taxon>
        <taxon>Ophiostoma</taxon>
    </lineage>
</organism>
<gene>
    <name evidence="2" type="ORF">F503_05196</name>
</gene>
<feature type="compositionally biased region" description="Basic and acidic residues" evidence="1">
    <location>
        <begin position="183"/>
        <end position="204"/>
    </location>
</feature>
<protein>
    <submittedName>
        <fullName evidence="2">Uncharacterized protein</fullName>
    </submittedName>
</protein>
<evidence type="ECO:0000256" key="1">
    <source>
        <dbReference type="SAM" id="MobiDB-lite"/>
    </source>
</evidence>
<name>S3CDL1_OPHP1</name>
<keyword evidence="3" id="KW-1185">Reference proteome</keyword>
<feature type="region of interest" description="Disordered" evidence="1">
    <location>
        <begin position="274"/>
        <end position="295"/>
    </location>
</feature>
<dbReference type="VEuPathDB" id="FungiDB:F503_05196"/>
<feature type="compositionally biased region" description="Polar residues" evidence="1">
    <location>
        <begin position="99"/>
        <end position="115"/>
    </location>
</feature>